<keyword evidence="2" id="KW-0812">Transmembrane</keyword>
<reference evidence="3 4" key="1">
    <citation type="journal article" date="2023" name="Life. Sci Alliance">
        <title>Evolutionary insights into 3D genome organization and epigenetic landscape of Vigna mungo.</title>
        <authorList>
            <person name="Junaid A."/>
            <person name="Singh B."/>
            <person name="Bhatia S."/>
        </authorList>
    </citation>
    <scope>NUCLEOTIDE SEQUENCE [LARGE SCALE GENOMIC DNA]</scope>
    <source>
        <strain evidence="3">Urdbean</strain>
    </source>
</reference>
<evidence type="ECO:0000256" key="1">
    <source>
        <dbReference type="SAM" id="MobiDB-lite"/>
    </source>
</evidence>
<feature type="transmembrane region" description="Helical" evidence="2">
    <location>
        <begin position="271"/>
        <end position="296"/>
    </location>
</feature>
<protein>
    <submittedName>
        <fullName evidence="3">Uncharacterized protein</fullName>
    </submittedName>
</protein>
<dbReference type="PANTHER" id="PTHR31084:SF0">
    <property type="entry name" value="ALPHA-L-FUCOSIDASE 2"/>
    <property type="match status" value="1"/>
</dbReference>
<feature type="compositionally biased region" description="Pro residues" evidence="1">
    <location>
        <begin position="198"/>
        <end position="207"/>
    </location>
</feature>
<feature type="compositionally biased region" description="Pro residues" evidence="1">
    <location>
        <begin position="145"/>
        <end position="159"/>
    </location>
</feature>
<evidence type="ECO:0000313" key="4">
    <source>
        <dbReference type="Proteomes" id="UP001374535"/>
    </source>
</evidence>
<feature type="region of interest" description="Disordered" evidence="1">
    <location>
        <begin position="145"/>
        <end position="168"/>
    </location>
</feature>
<keyword evidence="4" id="KW-1185">Reference proteome</keyword>
<proteinExistence type="predicted"/>
<dbReference type="EMBL" id="CP144696">
    <property type="protein sequence ID" value="WVZ12434.1"/>
    <property type="molecule type" value="Genomic_DNA"/>
</dbReference>
<gene>
    <name evidence="3" type="ORF">V8G54_016964</name>
</gene>
<dbReference type="Proteomes" id="UP001374535">
    <property type="component" value="Chromosome 5"/>
</dbReference>
<feature type="region of interest" description="Disordered" evidence="1">
    <location>
        <begin position="198"/>
        <end position="242"/>
    </location>
</feature>
<keyword evidence="2" id="KW-0472">Membrane</keyword>
<dbReference type="PANTHER" id="PTHR31084">
    <property type="entry name" value="ALPHA-L-FUCOSIDASE 2"/>
    <property type="match status" value="1"/>
</dbReference>
<keyword evidence="2" id="KW-1133">Transmembrane helix</keyword>
<feature type="compositionally biased region" description="Low complexity" evidence="1">
    <location>
        <begin position="208"/>
        <end position="221"/>
    </location>
</feature>
<evidence type="ECO:0000313" key="3">
    <source>
        <dbReference type="EMBL" id="WVZ12434.1"/>
    </source>
</evidence>
<dbReference type="GO" id="GO:0004560">
    <property type="term" value="F:alpha-L-fucosidase activity"/>
    <property type="evidence" value="ECO:0007669"/>
    <property type="project" value="TreeGrafter"/>
</dbReference>
<sequence>MINQTCVNGTNQIIMKGACRGKRFPPQLQHSAQDTPQGIQFSAILDLKIGGANGDISVLDDNKLKVEASDWAVLLLVASSSFSGPFTSLSSFLRSPLLTSHPSFFLLQDSAAQGFDDSAWPLQTKSGSQSHSALCNCKSKASSYPPPPHSTSSYPPHPSATPYHTTGSYPPVASTPSYPPVAYTDSYPPVASTASYPPPPTAYPPHPSHSSPYPQHSYPASSPYPPSSYPPPHSYPPASTYPPSSYPPPTGYTPGNYFSSPNSCPLLTHCYSALLFLPPYFLLVMFFSLITTNSIFFQEYTLHRHTDEDLPLLQPRRQRNNPIPALLVIRNPIKGIVPKSKGYNSPIPNSLKPHRPAHFLMTFVTDHIFQDRQQRRKPHALRVILK</sequence>
<accession>A0AAQ3NL83</accession>
<dbReference type="AlphaFoldDB" id="A0AAQ3NL83"/>
<name>A0AAQ3NL83_VIGMU</name>
<organism evidence="3 4">
    <name type="scientific">Vigna mungo</name>
    <name type="common">Black gram</name>
    <name type="synonym">Phaseolus mungo</name>
    <dbReference type="NCBI Taxonomy" id="3915"/>
    <lineage>
        <taxon>Eukaryota</taxon>
        <taxon>Viridiplantae</taxon>
        <taxon>Streptophyta</taxon>
        <taxon>Embryophyta</taxon>
        <taxon>Tracheophyta</taxon>
        <taxon>Spermatophyta</taxon>
        <taxon>Magnoliopsida</taxon>
        <taxon>eudicotyledons</taxon>
        <taxon>Gunneridae</taxon>
        <taxon>Pentapetalae</taxon>
        <taxon>rosids</taxon>
        <taxon>fabids</taxon>
        <taxon>Fabales</taxon>
        <taxon>Fabaceae</taxon>
        <taxon>Papilionoideae</taxon>
        <taxon>50 kb inversion clade</taxon>
        <taxon>NPAAA clade</taxon>
        <taxon>indigoferoid/millettioid clade</taxon>
        <taxon>Phaseoleae</taxon>
        <taxon>Vigna</taxon>
    </lineage>
</organism>
<evidence type="ECO:0000256" key="2">
    <source>
        <dbReference type="SAM" id="Phobius"/>
    </source>
</evidence>
<feature type="compositionally biased region" description="Pro residues" evidence="1">
    <location>
        <begin position="222"/>
        <end position="235"/>
    </location>
</feature>